<keyword evidence="4" id="KW-0813">Transport</keyword>
<evidence type="ECO:0000256" key="3">
    <source>
        <dbReference type="ARBA" id="ARBA00012799"/>
    </source>
</evidence>
<dbReference type="PANTHER" id="PTHR30505">
    <property type="entry name" value="FRUCTOSE-LIKE PERMEASE"/>
    <property type="match status" value="1"/>
</dbReference>
<dbReference type="NCBIfam" id="TIGR01427">
    <property type="entry name" value="PTS_IIC_fructo"/>
    <property type="match status" value="1"/>
</dbReference>
<dbReference type="GO" id="GO:0016301">
    <property type="term" value="F:kinase activity"/>
    <property type="evidence" value="ECO:0007669"/>
    <property type="project" value="UniProtKB-KW"/>
</dbReference>
<dbReference type="Pfam" id="PF00359">
    <property type="entry name" value="PTS_EIIA_2"/>
    <property type="match status" value="1"/>
</dbReference>
<evidence type="ECO:0000256" key="9">
    <source>
        <dbReference type="ARBA" id="ARBA00022683"/>
    </source>
</evidence>
<sequence>MVLSSITRDSMILLDKPWQHRAEILAHLCRLLAEQGVVSDEKAFLEAVWQREQLSETGFEQGIAIPHGKSPVVTRPAFAAVRLAQPVADWPTMDGEDKVDLVFLLAVPGGDPDAHLRLLSSLSLLLMEETHVAALKAAATPAEFLAILDSNAPAGKPHLADARQPSLIVITSCPAGIAHTYMSAEALEKAGAARGIRVLSEKQGANGVEDEVTAEQIRQADGVIFAATLPPKGKARFNGKKYVSTSVSEPLKNADGLIDRVLHHPDGILAVSAGDAPAVGSAKTSFPARLYQGVSSGISYMIPVIVAAGLMIGIGQVGASLFGVVNISDATYATHPRHLFVVFHTLTLYGNMIMKFMYPVFSAYMAYSIADRPGLVPGFIGGAFAGGLHYLFWSVGGGIPSGFLGALILGLVAGVVADYLNKHIRLHKNVQAMKPMLIVPGLTVLVIFFINLYFVDPVFGGINHFLQQTIIAHGNSGALMLAVIIASLTAFDLGGPVNKSAGAIAIGLAADHIYPLTSRVLGIVIPPIGIGLATLIDKYLVRQRVFDENQRVTGTTSLILGFLAIGEGAIPFMLKNPFITISINICGAVIGAVTAISLGSVQWYPLPAVWGWPLVENLPAYLFGLVAGVLFIAFTNVFVRYALIRAGKMRIEKQE</sequence>
<dbReference type="InterPro" id="IPR006327">
    <property type="entry name" value="PTS_IIC_fruc"/>
</dbReference>
<dbReference type="NCBIfam" id="TIGR00848">
    <property type="entry name" value="fruA"/>
    <property type="match status" value="1"/>
</dbReference>
<dbReference type="InterPro" id="IPR013014">
    <property type="entry name" value="PTS_EIIC_2"/>
</dbReference>
<protein>
    <recommendedName>
        <fullName evidence="3">protein-N(pi)-phosphohistidine--D-fructose phosphotransferase</fullName>
        <ecNumber evidence="3">2.7.1.202</ecNumber>
    </recommendedName>
</protein>
<evidence type="ECO:0000256" key="2">
    <source>
        <dbReference type="ARBA" id="ARBA00004429"/>
    </source>
</evidence>
<evidence type="ECO:0000256" key="12">
    <source>
        <dbReference type="ARBA" id="ARBA00022989"/>
    </source>
</evidence>
<dbReference type="EMBL" id="PJZF01000005">
    <property type="protein sequence ID" value="PLR38651.1"/>
    <property type="molecule type" value="Genomic_DNA"/>
</dbReference>
<dbReference type="InterPro" id="IPR004715">
    <property type="entry name" value="PTS_IIA_fruc"/>
</dbReference>
<dbReference type="PROSITE" id="PS51094">
    <property type="entry name" value="PTS_EIIA_TYPE_2"/>
    <property type="match status" value="1"/>
</dbReference>
<evidence type="ECO:0000256" key="5">
    <source>
        <dbReference type="ARBA" id="ARBA00022475"/>
    </source>
</evidence>
<dbReference type="PROSITE" id="PS51099">
    <property type="entry name" value="PTS_EIIB_TYPE_2"/>
    <property type="match status" value="1"/>
</dbReference>
<dbReference type="GO" id="GO:0005351">
    <property type="term" value="F:carbohydrate:proton symporter activity"/>
    <property type="evidence" value="ECO:0007669"/>
    <property type="project" value="InterPro"/>
</dbReference>
<feature type="transmembrane region" description="Helical" evidence="14">
    <location>
        <begin position="581"/>
        <end position="601"/>
    </location>
</feature>
<keyword evidence="5" id="KW-1003">Cell membrane</keyword>
<dbReference type="EC" id="2.7.1.202" evidence="3"/>
<reference evidence="18 19" key="1">
    <citation type="submission" date="2017-12" db="EMBL/GenBank/DDBJ databases">
        <title>Characterization of six clinical isolates of Enterochimera gen. nov., a novel genus of the Yersiniaciae family and the three species Enterochimera arupensis sp. nov., Enterochimera coloradensis sp. nov, and Enterochimera californica sp. nov.</title>
        <authorList>
            <person name="Rossi A."/>
            <person name="Fisher M."/>
        </authorList>
    </citation>
    <scope>NUCLEOTIDE SEQUENCE [LARGE SCALE GENOMIC DNA]</scope>
    <source>
        <strain evidence="19">2015-Iso6</strain>
    </source>
</reference>
<dbReference type="InterPro" id="IPR003352">
    <property type="entry name" value="PTS_EIIC"/>
</dbReference>
<dbReference type="InterPro" id="IPR002178">
    <property type="entry name" value="PTS_EIIA_type-2_dom"/>
</dbReference>
<keyword evidence="8" id="KW-0808">Transferase</keyword>
<comment type="catalytic activity">
    <reaction evidence="1">
        <text>D-fructose(out) + N(pros)-phospho-L-histidyl-[protein] = D-fructose 1-phosphate(in) + L-histidyl-[protein]</text>
        <dbReference type="Rhea" id="RHEA:49252"/>
        <dbReference type="Rhea" id="RHEA-COMP:9745"/>
        <dbReference type="Rhea" id="RHEA-COMP:9746"/>
        <dbReference type="ChEBI" id="CHEBI:29979"/>
        <dbReference type="ChEBI" id="CHEBI:37721"/>
        <dbReference type="ChEBI" id="CHEBI:58674"/>
        <dbReference type="ChEBI" id="CHEBI:64837"/>
        <dbReference type="EC" id="2.7.1.202"/>
    </reaction>
</comment>
<dbReference type="GO" id="GO:0090563">
    <property type="term" value="F:protein-phosphocysteine-sugar phosphotransferase activity"/>
    <property type="evidence" value="ECO:0007669"/>
    <property type="project" value="TreeGrafter"/>
</dbReference>
<dbReference type="InterPro" id="IPR013011">
    <property type="entry name" value="PTS_EIIB_2"/>
</dbReference>
<feature type="domain" description="PTS EIIB type-2" evidence="16">
    <location>
        <begin position="167"/>
        <end position="263"/>
    </location>
</feature>
<feature type="domain" description="PTS EIIA type-2" evidence="15">
    <location>
        <begin position="5"/>
        <end position="151"/>
    </location>
</feature>
<dbReference type="PANTHER" id="PTHR30505:SF0">
    <property type="entry name" value="FRUCTOSE-LIKE PTS SYSTEM EIIBC COMPONENT-RELATED"/>
    <property type="match status" value="1"/>
</dbReference>
<evidence type="ECO:0000259" key="16">
    <source>
        <dbReference type="PROSITE" id="PS51099"/>
    </source>
</evidence>
<feature type="transmembrane region" description="Helical" evidence="14">
    <location>
        <begin position="432"/>
        <end position="454"/>
    </location>
</feature>
<dbReference type="PROSITE" id="PS51104">
    <property type="entry name" value="PTS_EIIC_TYPE_2"/>
    <property type="match status" value="1"/>
</dbReference>
<keyword evidence="10 14" id="KW-0812">Transmembrane</keyword>
<feature type="transmembrane region" description="Helical" evidence="14">
    <location>
        <begin position="556"/>
        <end position="574"/>
    </location>
</feature>
<keyword evidence="6" id="KW-0597">Phosphoprotein</keyword>
<keyword evidence="11" id="KW-0418">Kinase</keyword>
<feature type="transmembrane region" description="Helical" evidence="14">
    <location>
        <begin position="298"/>
        <end position="319"/>
    </location>
</feature>
<keyword evidence="19" id="KW-1185">Reference proteome</keyword>
<dbReference type="CDD" id="cd05569">
    <property type="entry name" value="PTS_IIB_fructose"/>
    <property type="match status" value="1"/>
</dbReference>
<evidence type="ECO:0000256" key="7">
    <source>
        <dbReference type="ARBA" id="ARBA00022597"/>
    </source>
</evidence>
<name>A0A2N5E9V2_9GAMM</name>
<feature type="domain" description="PTS EIIC type-2" evidence="17">
    <location>
        <begin position="290"/>
        <end position="641"/>
    </location>
</feature>
<dbReference type="GO" id="GO:0022877">
    <property type="term" value="F:protein-N(PI)-phosphohistidine-fructose phosphotransferase system transporter activity"/>
    <property type="evidence" value="ECO:0007669"/>
    <property type="project" value="InterPro"/>
</dbReference>
<dbReference type="NCBIfam" id="TIGR00829">
    <property type="entry name" value="FRU"/>
    <property type="match status" value="1"/>
</dbReference>
<dbReference type="InterPro" id="IPR036095">
    <property type="entry name" value="PTS_EIIB-like_sf"/>
</dbReference>
<proteinExistence type="predicted"/>
<comment type="caution">
    <text evidence="18">The sequence shown here is derived from an EMBL/GenBank/DDBJ whole genome shotgun (WGS) entry which is preliminary data.</text>
</comment>
<evidence type="ECO:0000313" key="19">
    <source>
        <dbReference type="Proteomes" id="UP000234240"/>
    </source>
</evidence>
<dbReference type="GO" id="GO:0005886">
    <property type="term" value="C:plasma membrane"/>
    <property type="evidence" value="ECO:0007669"/>
    <property type="project" value="UniProtKB-SubCell"/>
</dbReference>
<dbReference type="Pfam" id="PF02302">
    <property type="entry name" value="PTS_IIB"/>
    <property type="match status" value="1"/>
</dbReference>
<dbReference type="InterPro" id="IPR016152">
    <property type="entry name" value="PTrfase/Anion_transptr"/>
</dbReference>
<gene>
    <name evidence="18" type="ORF">CYR55_07825</name>
</gene>
<dbReference type="Pfam" id="PF02378">
    <property type="entry name" value="PTS_EIIC"/>
    <property type="match status" value="1"/>
</dbReference>
<evidence type="ECO:0000313" key="18">
    <source>
        <dbReference type="EMBL" id="PLR38651.1"/>
    </source>
</evidence>
<evidence type="ECO:0000256" key="6">
    <source>
        <dbReference type="ARBA" id="ARBA00022553"/>
    </source>
</evidence>
<feature type="transmembrane region" description="Helical" evidence="14">
    <location>
        <begin position="474"/>
        <end position="495"/>
    </location>
</feature>
<feature type="transmembrane region" description="Helical" evidence="14">
    <location>
        <begin position="516"/>
        <end position="536"/>
    </location>
</feature>
<dbReference type="OrthoDB" id="9782569at2"/>
<evidence type="ECO:0000256" key="1">
    <source>
        <dbReference type="ARBA" id="ARBA00001401"/>
    </source>
</evidence>
<accession>A0A2N5E9V2</accession>
<evidence type="ECO:0000256" key="14">
    <source>
        <dbReference type="SAM" id="Phobius"/>
    </source>
</evidence>
<evidence type="ECO:0000256" key="13">
    <source>
        <dbReference type="ARBA" id="ARBA00023136"/>
    </source>
</evidence>
<evidence type="ECO:0000259" key="17">
    <source>
        <dbReference type="PROSITE" id="PS51104"/>
    </source>
</evidence>
<dbReference type="SUPFAM" id="SSF55804">
    <property type="entry name" value="Phoshotransferase/anion transport protein"/>
    <property type="match status" value="1"/>
</dbReference>
<dbReference type="Gene3D" id="3.40.930.10">
    <property type="entry name" value="Mannitol-specific EII, Chain A"/>
    <property type="match status" value="1"/>
</dbReference>
<organism evidence="18 19">
    <name type="scientific">Chimaeribacter californicus</name>
    <dbReference type="NCBI Taxonomy" id="2060067"/>
    <lineage>
        <taxon>Bacteria</taxon>
        <taxon>Pseudomonadati</taxon>
        <taxon>Pseudomonadota</taxon>
        <taxon>Gammaproteobacteria</taxon>
        <taxon>Enterobacterales</taxon>
        <taxon>Yersiniaceae</taxon>
        <taxon>Chimaeribacter</taxon>
    </lineage>
</organism>
<feature type="transmembrane region" description="Helical" evidence="14">
    <location>
        <begin position="399"/>
        <end position="420"/>
    </location>
</feature>
<dbReference type="RefSeq" id="WP_101815602.1">
    <property type="nucleotide sequence ID" value="NZ_PJZF01000005.1"/>
</dbReference>
<evidence type="ECO:0000256" key="10">
    <source>
        <dbReference type="ARBA" id="ARBA00022692"/>
    </source>
</evidence>
<keyword evidence="9" id="KW-0598">Phosphotransferase system</keyword>
<evidence type="ECO:0000259" key="15">
    <source>
        <dbReference type="PROSITE" id="PS51094"/>
    </source>
</evidence>
<dbReference type="Proteomes" id="UP000234240">
    <property type="component" value="Unassembled WGS sequence"/>
</dbReference>
<evidence type="ECO:0000256" key="8">
    <source>
        <dbReference type="ARBA" id="ARBA00022679"/>
    </source>
</evidence>
<dbReference type="SUPFAM" id="SSF52794">
    <property type="entry name" value="PTS system IIB component-like"/>
    <property type="match status" value="1"/>
</dbReference>
<keyword evidence="13 14" id="KW-0472">Membrane</keyword>
<evidence type="ECO:0000256" key="4">
    <source>
        <dbReference type="ARBA" id="ARBA00022448"/>
    </source>
</evidence>
<dbReference type="AlphaFoldDB" id="A0A2N5E9V2"/>
<dbReference type="GO" id="GO:0009401">
    <property type="term" value="P:phosphoenolpyruvate-dependent sugar phosphotransferase system"/>
    <property type="evidence" value="ECO:0007669"/>
    <property type="project" value="UniProtKB-KW"/>
</dbReference>
<keyword evidence="7" id="KW-0762">Sugar transport</keyword>
<feature type="transmembrane region" description="Helical" evidence="14">
    <location>
        <begin position="621"/>
        <end position="643"/>
    </location>
</feature>
<feature type="transmembrane region" description="Helical" evidence="14">
    <location>
        <begin position="339"/>
        <end position="361"/>
    </location>
</feature>
<dbReference type="CDD" id="cd00211">
    <property type="entry name" value="PTS_IIA_fru"/>
    <property type="match status" value="1"/>
</dbReference>
<keyword evidence="12 14" id="KW-1133">Transmembrane helix</keyword>
<dbReference type="InterPro" id="IPR050864">
    <property type="entry name" value="Bacterial_PTS_Sugar_Transport"/>
</dbReference>
<dbReference type="Gene3D" id="3.40.50.2300">
    <property type="match status" value="1"/>
</dbReference>
<dbReference type="InterPro" id="IPR003501">
    <property type="entry name" value="PTS_EIIB_2/3"/>
</dbReference>
<comment type="subcellular location">
    <subcellularLocation>
        <location evidence="2">Cell inner membrane</location>
        <topology evidence="2">Multi-pass membrane protein</topology>
    </subcellularLocation>
</comment>
<evidence type="ECO:0000256" key="11">
    <source>
        <dbReference type="ARBA" id="ARBA00022777"/>
    </source>
</evidence>
<dbReference type="InterPro" id="IPR003353">
    <property type="entry name" value="PTS_IIB_fruc"/>
</dbReference>